<evidence type="ECO:0000256" key="1">
    <source>
        <dbReference type="SAM" id="SignalP"/>
    </source>
</evidence>
<keyword evidence="1" id="KW-0732">Signal</keyword>
<keyword evidence="3" id="KW-1185">Reference proteome</keyword>
<dbReference type="Proteomes" id="UP001497497">
    <property type="component" value="Unassembled WGS sequence"/>
</dbReference>
<comment type="caution">
    <text evidence="2">The sequence shown here is derived from an EMBL/GenBank/DDBJ whole genome shotgun (WGS) entry which is preliminary data.</text>
</comment>
<reference evidence="2 3" key="1">
    <citation type="submission" date="2024-04" db="EMBL/GenBank/DDBJ databases">
        <authorList>
            <consortium name="Genoscope - CEA"/>
            <person name="William W."/>
        </authorList>
    </citation>
    <scope>NUCLEOTIDE SEQUENCE [LARGE SCALE GENOMIC DNA]</scope>
</reference>
<evidence type="ECO:0000313" key="2">
    <source>
        <dbReference type="EMBL" id="CAL1543431.1"/>
    </source>
</evidence>
<organism evidence="2 3">
    <name type="scientific">Lymnaea stagnalis</name>
    <name type="common">Great pond snail</name>
    <name type="synonym">Helix stagnalis</name>
    <dbReference type="NCBI Taxonomy" id="6523"/>
    <lineage>
        <taxon>Eukaryota</taxon>
        <taxon>Metazoa</taxon>
        <taxon>Spiralia</taxon>
        <taxon>Lophotrochozoa</taxon>
        <taxon>Mollusca</taxon>
        <taxon>Gastropoda</taxon>
        <taxon>Heterobranchia</taxon>
        <taxon>Euthyneura</taxon>
        <taxon>Panpulmonata</taxon>
        <taxon>Hygrophila</taxon>
        <taxon>Lymnaeoidea</taxon>
        <taxon>Lymnaeidae</taxon>
        <taxon>Lymnaea</taxon>
    </lineage>
</organism>
<name>A0AAV2IA60_LYMST</name>
<proteinExistence type="predicted"/>
<evidence type="ECO:0000313" key="3">
    <source>
        <dbReference type="Proteomes" id="UP001497497"/>
    </source>
</evidence>
<accession>A0AAV2IA60</accession>
<gene>
    <name evidence="2" type="ORF">GSLYS_00016965001</name>
</gene>
<feature type="chain" id="PRO_5043841974" evidence="1">
    <location>
        <begin position="19"/>
        <end position="126"/>
    </location>
</feature>
<dbReference type="EMBL" id="CAXITT010000548">
    <property type="protein sequence ID" value="CAL1543431.1"/>
    <property type="molecule type" value="Genomic_DNA"/>
</dbReference>
<protein>
    <submittedName>
        <fullName evidence="2">Uncharacterized protein</fullName>
    </submittedName>
</protein>
<dbReference type="AlphaFoldDB" id="A0AAV2IA60"/>
<sequence length="126" mass="13753">MYFFLLLTVACLSTGAYAVVGTPCAVEDQCDVAECCQILSEFMVASKKRAAADCDSPMAGTCQKYTPEGGNCVSYDKMNGYCSCEPGTYCHGYEVPITTGRRSERGMPMTRPGYEWRSTCDKITVT</sequence>
<feature type="signal peptide" evidence="1">
    <location>
        <begin position="1"/>
        <end position="18"/>
    </location>
</feature>